<feature type="region of interest" description="Disordered" evidence="1">
    <location>
        <begin position="11"/>
        <end position="119"/>
    </location>
</feature>
<dbReference type="PANTHER" id="PTHR33099">
    <property type="entry name" value="FE2OG DIOXYGENASE DOMAIN-CONTAINING PROTEIN"/>
    <property type="match status" value="1"/>
</dbReference>
<evidence type="ECO:0000313" key="4">
    <source>
        <dbReference type="Proteomes" id="UP001148786"/>
    </source>
</evidence>
<sequence length="1141" mass="125106">MNPVTFAEEIAQDYPKSPDTNQIAEPNSHANTVTNDHRGGALSMESTDEAAGAVLGPADKNKPIELPPTSDSNSILPTNSIVTSSLSSSSTQPTSNPPVLPPTIGSAAPSNTNSINAPVTEGVEPQDVHSLYDMDVDHNEEEEAMSELSDGEDLRDDLLNALHDDKFSFDGNFYHASLLTTAPNPCVTISGLGLVGMPLSERDAKSIISCATLAPFGHGERTVVDKDVRDTWEIEPSRIEFANKEWEKFVHGPVCAGVCRELGVAAGKSPPRMELYKLLLYETGSHFLPHQDTQKANGMFATVIILLPSAYTGGQVVVSHASTTRTIDFAPNSFLSTALLAWYTDVKHEVKPVTSGYRLALSYNLVHTAPPGVPKPCLPQMGDSVRVLRRVLRKWKEAKYKKKKSAGRLVAYLLNHEYSNVNLHEGAEALKGADAHRVAFLRGVAEQLGFKVGLASLEHHVSGCGDDDGGSYHNRGRWDYGGGDEEETPGMLEVIETKTSISGLVDLDGSSLLPVGEIDLKEDALLPKDPFKDKEPDDTEYEGYMGNGAGQLDYWYRRTVLVLMHASEVDNICFSVAGIPYAFEKLKKSTAVPPTQEDRLWASRILQKTSTLNQNQIVTMSDLALKWKDVDMWKIVMKGHACTLAVMDVDKLVKAWKTFSFESVRVSFEEIVARSMQLHDRINFIYNLRPQASEEEREVVSAWCKKESDKVLASYTTADPKDVPTIMSIIRVAGLEAFTKVIMPNLIHKQDFFPFWIAMIKALRDGKKGILERLAKTQIAHEEPTDPSTTPTGSSSDAPAQNPTRSPSQKVVDDLIKACLEIAFPQWSKVTTTAPYRTFYGAAQNTQPVVQTTKIDRLIQLLEQALIIGDLDVCRRLFVDILGTPGKAVDKFKQIYTPFVPRLHKFLLPRNIDVCSPPFIDVFQILIGTYLRDVLGKKGHLSNGGLRKIGCGCTECGQLDRFILDPTTTRIEFRLVMSRREHVEGRVRGAPDLCTFETIYTGRPYGVQITKRPEVVRDAQWPARQKEAKTFLASIGSDELVQKIMGDRYADVVSAINGTQVFGAVRTAVTVPSAGDACVASLQPPTPMASPQPLAASNSMQPTHALTAVPNPAPAPVAGKKRKSGPVILGPIIDLTEENSD</sequence>
<accession>A0A9W8K451</accession>
<evidence type="ECO:0000313" key="3">
    <source>
        <dbReference type="EMBL" id="KAJ3511863.1"/>
    </source>
</evidence>
<protein>
    <recommendedName>
        <fullName evidence="2">Prolyl 4-hydroxylase alpha subunit Fe(2+) 2OG dioxygenase domain-containing protein</fullName>
    </recommendedName>
</protein>
<comment type="caution">
    <text evidence="3">The sequence shown here is derived from an EMBL/GenBank/DDBJ whole genome shotgun (WGS) entry which is preliminary data.</text>
</comment>
<evidence type="ECO:0000256" key="1">
    <source>
        <dbReference type="SAM" id="MobiDB-lite"/>
    </source>
</evidence>
<dbReference type="OrthoDB" id="124582at2759"/>
<feature type="compositionally biased region" description="Low complexity" evidence="1">
    <location>
        <begin position="786"/>
        <end position="800"/>
    </location>
</feature>
<organism evidence="3 4">
    <name type="scientific">Agrocybe chaxingu</name>
    <dbReference type="NCBI Taxonomy" id="84603"/>
    <lineage>
        <taxon>Eukaryota</taxon>
        <taxon>Fungi</taxon>
        <taxon>Dikarya</taxon>
        <taxon>Basidiomycota</taxon>
        <taxon>Agaricomycotina</taxon>
        <taxon>Agaricomycetes</taxon>
        <taxon>Agaricomycetidae</taxon>
        <taxon>Agaricales</taxon>
        <taxon>Agaricineae</taxon>
        <taxon>Strophariaceae</taxon>
        <taxon>Agrocybe</taxon>
    </lineage>
</organism>
<dbReference type="Proteomes" id="UP001148786">
    <property type="component" value="Unassembled WGS sequence"/>
</dbReference>
<feature type="region of interest" description="Disordered" evidence="1">
    <location>
        <begin position="778"/>
        <end position="807"/>
    </location>
</feature>
<dbReference type="PANTHER" id="PTHR33099:SF7">
    <property type="entry name" value="MYND-TYPE DOMAIN-CONTAINING PROTEIN"/>
    <property type="match status" value="1"/>
</dbReference>
<dbReference type="Pfam" id="PF13640">
    <property type="entry name" value="2OG-FeII_Oxy_3"/>
    <property type="match status" value="1"/>
</dbReference>
<feature type="region of interest" description="Disordered" evidence="1">
    <location>
        <begin position="1104"/>
        <end position="1124"/>
    </location>
</feature>
<reference evidence="3" key="1">
    <citation type="submission" date="2022-07" db="EMBL/GenBank/DDBJ databases">
        <title>Genome Sequence of Agrocybe chaxingu.</title>
        <authorList>
            <person name="Buettner E."/>
        </authorList>
    </citation>
    <scope>NUCLEOTIDE SEQUENCE</scope>
    <source>
        <strain evidence="3">MP-N11</strain>
    </source>
</reference>
<evidence type="ECO:0000259" key="2">
    <source>
        <dbReference type="Pfam" id="PF13640"/>
    </source>
</evidence>
<gene>
    <name evidence="3" type="ORF">NLJ89_g3858</name>
</gene>
<name>A0A9W8K451_9AGAR</name>
<proteinExistence type="predicted"/>
<feature type="compositionally biased region" description="Polar residues" evidence="1">
    <location>
        <begin position="18"/>
        <end position="34"/>
    </location>
</feature>
<dbReference type="Gene3D" id="2.60.120.620">
    <property type="entry name" value="q2cbj1_9rhob like domain"/>
    <property type="match status" value="1"/>
</dbReference>
<feature type="compositionally biased region" description="Polar residues" evidence="1">
    <location>
        <begin position="108"/>
        <end position="117"/>
    </location>
</feature>
<dbReference type="EMBL" id="JANKHO010000299">
    <property type="protein sequence ID" value="KAJ3511863.1"/>
    <property type="molecule type" value="Genomic_DNA"/>
</dbReference>
<dbReference type="AlphaFoldDB" id="A0A9W8K451"/>
<keyword evidence="4" id="KW-1185">Reference proteome</keyword>
<feature type="compositionally biased region" description="Low complexity" evidence="1">
    <location>
        <begin position="77"/>
        <end position="94"/>
    </location>
</feature>
<dbReference type="InterPro" id="IPR044862">
    <property type="entry name" value="Pro_4_hyd_alph_FE2OG_OXY"/>
</dbReference>
<feature type="domain" description="Prolyl 4-hydroxylase alpha subunit Fe(2+) 2OG dioxygenase" evidence="2">
    <location>
        <begin position="277"/>
        <end position="363"/>
    </location>
</feature>